<evidence type="ECO:0000313" key="4">
    <source>
        <dbReference type="EMBL" id="SDI42272.1"/>
    </source>
</evidence>
<evidence type="ECO:0000256" key="1">
    <source>
        <dbReference type="SAM" id="Coils"/>
    </source>
</evidence>
<dbReference type="Proteomes" id="UP000181870">
    <property type="component" value="Unassembled WGS sequence"/>
</dbReference>
<dbReference type="InterPro" id="IPR024480">
    <property type="entry name" value="DUF3868"/>
</dbReference>
<name>A0A1G8KFV4_BACOV</name>
<feature type="domain" description="DUF3868" evidence="2">
    <location>
        <begin position="11"/>
        <end position="112"/>
    </location>
</feature>
<feature type="coiled-coil region" evidence="1">
    <location>
        <begin position="481"/>
        <end position="508"/>
    </location>
</feature>
<dbReference type="AlphaFoldDB" id="A0A1G8KFV4"/>
<organism evidence="4 5">
    <name type="scientific">Bacteroides ovatus</name>
    <dbReference type="NCBI Taxonomy" id="28116"/>
    <lineage>
        <taxon>Bacteria</taxon>
        <taxon>Pseudomonadati</taxon>
        <taxon>Bacteroidota</taxon>
        <taxon>Bacteroidia</taxon>
        <taxon>Bacteroidales</taxon>
        <taxon>Bacteroidaceae</taxon>
        <taxon>Bacteroides</taxon>
    </lineage>
</organism>
<evidence type="ECO:0000313" key="5">
    <source>
        <dbReference type="Proteomes" id="UP000181870"/>
    </source>
</evidence>
<gene>
    <name evidence="3" type="ORF">SAMN05192581_10342</name>
    <name evidence="4" type="ORF">SAMN05192582_104428</name>
</gene>
<dbReference type="SUPFAM" id="SSF48452">
    <property type="entry name" value="TPR-like"/>
    <property type="match status" value="1"/>
</dbReference>
<dbReference type="EMBL" id="FMYE01000034">
    <property type="protein sequence ID" value="SDB78099.1"/>
    <property type="molecule type" value="Genomic_DNA"/>
</dbReference>
<dbReference type="Pfam" id="PF12984">
    <property type="entry name" value="DUF3868"/>
    <property type="match status" value="1"/>
</dbReference>
<evidence type="ECO:0000313" key="6">
    <source>
        <dbReference type="Proteomes" id="UP000183670"/>
    </source>
</evidence>
<dbReference type="EMBL" id="FNDO01000044">
    <property type="protein sequence ID" value="SDI42272.1"/>
    <property type="molecule type" value="Genomic_DNA"/>
</dbReference>
<sequence>MTKLRSFLYLLIIFLTISSLSYGEENPKKWYTGIIQPTALELQQAGDSLHIQILYNFDNIQVSSNHSIELIPVLIAANHQMELPEISIKGRKNHQNLKRKLALMNTQERAFYQSEAPYSILKGYGMTGKEQIRYSLIIPFEPWMKDAYLNVKKEVMGCCRPGRLLSAIPLFSAVTLEKLPVPYQITPHISYVQPKVEPVKSREMSCEAFLDFVVSKTDIKPDYTNNPTELKKISSMLAEVKNDTAITIRGISVIGYASPEGSVLFNKQLSEGRAKALVNYLLPRFPFSKELYKVEYGGENWEGLRKMVAESDMAEKDGILHIIDHIPVEINYRTNTSRKKSLMLYKQGNPYRFMLREYYPHLRKAICKIEYDVQNFNIEQAKVLIHSRPQNLSLNEIYLVALTYKNGSPEFIELFETAVSVFPDDKIANLNAASAALSRKDTLLAEKYLKRAETSTPEYENAVGVLHLLRGDYEQAKLHLNKAAESGLKQANFNLEELAKKEENIELMSKLDY</sequence>
<dbReference type="Proteomes" id="UP000183670">
    <property type="component" value="Unassembled WGS sequence"/>
</dbReference>
<reference evidence="5 6" key="1">
    <citation type="submission" date="2016-10" db="EMBL/GenBank/DDBJ databases">
        <authorList>
            <person name="de Groot N.N."/>
        </authorList>
    </citation>
    <scope>NUCLEOTIDE SEQUENCE [LARGE SCALE GENOMIC DNA]</scope>
    <source>
        <strain evidence="3 6">NLAE-zl-C500</strain>
        <strain evidence="4 5">NLAE-zl-C57</strain>
    </source>
</reference>
<keyword evidence="1" id="KW-0175">Coiled coil</keyword>
<dbReference type="Gene3D" id="3.30.1330.60">
    <property type="entry name" value="OmpA-like domain"/>
    <property type="match status" value="1"/>
</dbReference>
<evidence type="ECO:0000259" key="2">
    <source>
        <dbReference type="Pfam" id="PF12984"/>
    </source>
</evidence>
<accession>A0A1G8KFV4</accession>
<dbReference type="SUPFAM" id="SSF103088">
    <property type="entry name" value="OmpA-like"/>
    <property type="match status" value="1"/>
</dbReference>
<dbReference type="Gene3D" id="1.25.40.10">
    <property type="entry name" value="Tetratricopeptide repeat domain"/>
    <property type="match status" value="1"/>
</dbReference>
<dbReference type="RefSeq" id="WP_074559009.1">
    <property type="nucleotide sequence ID" value="NZ_FMYE01000034.1"/>
</dbReference>
<dbReference type="InterPro" id="IPR036737">
    <property type="entry name" value="OmpA-like_sf"/>
</dbReference>
<protein>
    <submittedName>
        <fullName evidence="4">OmpA family protein</fullName>
    </submittedName>
</protein>
<proteinExistence type="predicted"/>
<dbReference type="InterPro" id="IPR011990">
    <property type="entry name" value="TPR-like_helical_dom_sf"/>
</dbReference>
<evidence type="ECO:0000313" key="3">
    <source>
        <dbReference type="EMBL" id="SDB78099.1"/>
    </source>
</evidence>